<feature type="non-terminal residue" evidence="2">
    <location>
        <position position="1"/>
    </location>
</feature>
<dbReference type="AlphaFoldDB" id="A0A0X3PXA9"/>
<name>A0A0X3PXA9_SCHSO</name>
<keyword evidence="1" id="KW-1133">Transmembrane helix</keyword>
<protein>
    <submittedName>
        <fullName evidence="2">Uncharacterized protein</fullName>
    </submittedName>
</protein>
<feature type="transmembrane region" description="Helical" evidence="1">
    <location>
        <begin position="16"/>
        <end position="34"/>
    </location>
</feature>
<evidence type="ECO:0000313" key="2">
    <source>
        <dbReference type="EMBL" id="JAP54737.1"/>
    </source>
</evidence>
<keyword evidence="1" id="KW-0812">Transmembrane</keyword>
<reference evidence="2" key="1">
    <citation type="submission" date="2016-01" db="EMBL/GenBank/DDBJ databases">
        <title>Reference transcriptome for the parasite Schistocephalus solidus: insights into the molecular evolution of parasitism.</title>
        <authorList>
            <person name="Hebert F.O."/>
            <person name="Grambauer S."/>
            <person name="Barber I."/>
            <person name="Landry C.R."/>
            <person name="Aubin-Horth N."/>
        </authorList>
    </citation>
    <scope>NUCLEOTIDE SEQUENCE</scope>
</reference>
<evidence type="ECO:0000256" key="1">
    <source>
        <dbReference type="SAM" id="Phobius"/>
    </source>
</evidence>
<dbReference type="EMBL" id="GEEE01008488">
    <property type="protein sequence ID" value="JAP54737.1"/>
    <property type="molecule type" value="Transcribed_RNA"/>
</dbReference>
<gene>
    <name evidence="2" type="ORF">TR92391</name>
</gene>
<organism evidence="2">
    <name type="scientific">Schistocephalus solidus</name>
    <name type="common">Tapeworm</name>
    <dbReference type="NCBI Taxonomy" id="70667"/>
    <lineage>
        <taxon>Eukaryota</taxon>
        <taxon>Metazoa</taxon>
        <taxon>Spiralia</taxon>
        <taxon>Lophotrochozoa</taxon>
        <taxon>Platyhelminthes</taxon>
        <taxon>Cestoda</taxon>
        <taxon>Eucestoda</taxon>
        <taxon>Diphyllobothriidea</taxon>
        <taxon>Diphyllobothriidae</taxon>
        <taxon>Schistocephalus</taxon>
    </lineage>
</organism>
<accession>A0A0X3PXA9</accession>
<sequence length="221" mass="23912">QGEAGPGSKSKLQNMALWYFALASLCLGTLIACSQTNELTITRKPGTQLDNDAVHIDFVAKAVAGKCKHTERVCGLIGGYAETFSIHKDTNIPERTDLITVVAESGDGKFILVNDRQAPEGETPLGQLTVKNNAVEKDGTFEAPFLIKELFPQIEFKSDKKKTVVLLNGKMGNEAVDIQFAEKADGTGNKFTLKVLPGSAVTNQFTFVSIFIVSTMLLTEI</sequence>
<keyword evidence="1" id="KW-0472">Membrane</keyword>
<proteinExistence type="predicted"/>